<evidence type="ECO:0000313" key="6">
    <source>
        <dbReference type="EMBL" id="ODQ61753.1"/>
    </source>
</evidence>
<dbReference type="STRING" id="683960.A0A1E3P8L7"/>
<dbReference type="SUPFAM" id="SSF52047">
    <property type="entry name" value="RNI-like"/>
    <property type="match status" value="1"/>
</dbReference>
<dbReference type="PANTHER" id="PTHR24107:SF30">
    <property type="entry name" value="GLC7-INTERACTING PROTEIN 3-RELATED"/>
    <property type="match status" value="1"/>
</dbReference>
<keyword evidence="3" id="KW-0206">Cytoskeleton</keyword>
<evidence type="ECO:0000256" key="2">
    <source>
        <dbReference type="ARBA" id="ARBA00022490"/>
    </source>
</evidence>
<dbReference type="PANTHER" id="PTHR24107">
    <property type="entry name" value="YNEIN REGULATORY COMPLEX SUBUNIT 5"/>
    <property type="match status" value="1"/>
</dbReference>
<keyword evidence="7" id="KW-1185">Reference proteome</keyword>
<gene>
    <name evidence="6" type="ORF">WICANDRAFT_25043</name>
</gene>
<reference evidence="6 7" key="1">
    <citation type="journal article" date="2016" name="Proc. Natl. Acad. Sci. U.S.A.">
        <title>Comparative genomics of biotechnologically important yeasts.</title>
        <authorList>
            <person name="Riley R."/>
            <person name="Haridas S."/>
            <person name="Wolfe K.H."/>
            <person name="Lopes M.R."/>
            <person name="Hittinger C.T."/>
            <person name="Goeker M."/>
            <person name="Salamov A.A."/>
            <person name="Wisecaver J.H."/>
            <person name="Long T.M."/>
            <person name="Calvey C.H."/>
            <person name="Aerts A.L."/>
            <person name="Barry K.W."/>
            <person name="Choi C."/>
            <person name="Clum A."/>
            <person name="Coughlan A.Y."/>
            <person name="Deshpande S."/>
            <person name="Douglass A.P."/>
            <person name="Hanson S.J."/>
            <person name="Klenk H.-P."/>
            <person name="LaButti K.M."/>
            <person name="Lapidus A."/>
            <person name="Lindquist E.A."/>
            <person name="Lipzen A.M."/>
            <person name="Meier-Kolthoff J.P."/>
            <person name="Ohm R.A."/>
            <person name="Otillar R.P."/>
            <person name="Pangilinan J.L."/>
            <person name="Peng Y."/>
            <person name="Rokas A."/>
            <person name="Rosa C.A."/>
            <person name="Scheuner C."/>
            <person name="Sibirny A.A."/>
            <person name="Slot J.C."/>
            <person name="Stielow J.B."/>
            <person name="Sun H."/>
            <person name="Kurtzman C.P."/>
            <person name="Blackwell M."/>
            <person name="Grigoriev I.V."/>
            <person name="Jeffries T.W."/>
        </authorList>
    </citation>
    <scope>NUCLEOTIDE SEQUENCE [LARGE SCALE GENOMIC DNA]</scope>
    <source>
        <strain evidence="7">ATCC 58044 / CBS 1984 / NCYC 433 / NRRL Y-366-8</strain>
    </source>
</reference>
<name>A0A1E3P8L7_WICAA</name>
<evidence type="ECO:0008006" key="8">
    <source>
        <dbReference type="Google" id="ProtNLM"/>
    </source>
</evidence>
<dbReference type="EMBL" id="KV454208">
    <property type="protein sequence ID" value="ODQ61753.1"/>
    <property type="molecule type" value="Genomic_DNA"/>
</dbReference>
<comment type="subcellular location">
    <subcellularLocation>
        <location evidence="1">Cytoplasm</location>
        <location evidence="1">Cytoskeleton</location>
    </subcellularLocation>
</comment>
<dbReference type="GO" id="GO:0005856">
    <property type="term" value="C:cytoskeleton"/>
    <property type="evidence" value="ECO:0007669"/>
    <property type="project" value="UniProtKB-SubCell"/>
</dbReference>
<dbReference type="GeneID" id="30198337"/>
<accession>A0A1E3P8L7</accession>
<dbReference type="OrthoDB" id="8436363at2759"/>
<dbReference type="InterPro" id="IPR032675">
    <property type="entry name" value="LRR_dom_sf"/>
</dbReference>
<keyword evidence="4" id="KW-0175">Coiled coil</keyword>
<evidence type="ECO:0000256" key="4">
    <source>
        <dbReference type="SAM" id="Coils"/>
    </source>
</evidence>
<proteinExistence type="predicted"/>
<feature type="coiled-coil region" evidence="4">
    <location>
        <begin position="104"/>
        <end position="131"/>
    </location>
</feature>
<dbReference type="Gene3D" id="3.80.10.10">
    <property type="entry name" value="Ribonuclease Inhibitor"/>
    <property type="match status" value="2"/>
</dbReference>
<evidence type="ECO:0000256" key="3">
    <source>
        <dbReference type="ARBA" id="ARBA00023212"/>
    </source>
</evidence>
<dbReference type="Proteomes" id="UP000094112">
    <property type="component" value="Unassembled WGS sequence"/>
</dbReference>
<sequence>MSPTSGLLLGSLHQSPSQSHQQERVILNKNPNRSQLPIKNLSNIRLRRVTFALDKLPDDPPQQIPSRRPKKGNVIVVEDLVAGPSKLSVGITNESQIEAKQYDEKDLKAVMENQRRALEEAEKHAQEAHFAARRIANEVKNYKHSKKNEKVQEDELDVVADDVGNLEIDKPIHLHEHHYEEEDHETDEDIPLELIYTRCCHLREILPIPATLKQLKNKHSPLTTLKMLNPKPTLIDVYSFSDFIAIVPIKNLVFDNVSMNSEMLKVILSSLINSTTIEKLSLKNVPIDEIGWKYLCKFLSRNKSISKLDISQMKVKSDLPLSQHRSEMDWSLFINTLAHRGGLVELILNGCKLSTLDFCRLIDEGLSISTKRLGLVSMDLNFDQLKKLASWITSEYSTCEGVDLGFNDLSIDNNLKPLIKKLANNKNPRLAHMSFNSTGLTNVEDAALLIRSLSKLTNLNFLDLSNLKQIFPGIMPYLNKYLPRFPNLQRLHLDSNELSTKSFSILSGIIPKCVHLIHLSIMNQTAISYAAAATLYSAVKSSKTMLNLDIDYDLIDEKINSRIAVCLMRNMERTMGDDSHHHLDSYDDILFDGSLIAESAGKLLEKFNTNEIENDEFSKKFLKKKFLNKIMESRSNINKTIDELLTKQENKLLSLQEKEDLLRFYFLDNSLLKILEIFQNLNDEHSQQSDVQPHQMVTELNEGKETPIDVATGKPILLRSVSQTSIQAKKQEEEEGEFHRWGFFVQQQLPPPNQQDLATWAKLPSGEELRDAVIKAKGINSISDLIDNVNEHRFNLDKIYPTIKEQSSSATSENISDESADEYQEVDEVYDKLLNSLQKVRSNK</sequence>
<feature type="region of interest" description="Disordered" evidence="5">
    <location>
        <begin position="1"/>
        <end position="21"/>
    </location>
</feature>
<dbReference type="RefSeq" id="XP_019040960.1">
    <property type="nucleotide sequence ID" value="XM_019181091.1"/>
</dbReference>
<feature type="compositionally biased region" description="Low complexity" evidence="5">
    <location>
        <begin position="1"/>
        <end position="20"/>
    </location>
</feature>
<evidence type="ECO:0000256" key="5">
    <source>
        <dbReference type="SAM" id="MobiDB-lite"/>
    </source>
</evidence>
<protein>
    <recommendedName>
        <fullName evidence="8">RNI-like protein</fullName>
    </recommendedName>
</protein>
<evidence type="ECO:0000256" key="1">
    <source>
        <dbReference type="ARBA" id="ARBA00004245"/>
    </source>
</evidence>
<keyword evidence="2" id="KW-0963">Cytoplasm</keyword>
<evidence type="ECO:0000313" key="7">
    <source>
        <dbReference type="Proteomes" id="UP000094112"/>
    </source>
</evidence>
<dbReference type="AlphaFoldDB" id="A0A1E3P8L7"/>
<dbReference type="InterPro" id="IPR052410">
    <property type="entry name" value="DRC5"/>
</dbReference>
<organism evidence="6 7">
    <name type="scientific">Wickerhamomyces anomalus (strain ATCC 58044 / CBS 1984 / NCYC 433 / NRRL Y-366-8)</name>
    <name type="common">Yeast</name>
    <name type="synonym">Hansenula anomala</name>
    <dbReference type="NCBI Taxonomy" id="683960"/>
    <lineage>
        <taxon>Eukaryota</taxon>
        <taxon>Fungi</taxon>
        <taxon>Dikarya</taxon>
        <taxon>Ascomycota</taxon>
        <taxon>Saccharomycotina</taxon>
        <taxon>Saccharomycetes</taxon>
        <taxon>Phaffomycetales</taxon>
        <taxon>Wickerhamomycetaceae</taxon>
        <taxon>Wickerhamomyces</taxon>
    </lineage>
</organism>